<feature type="transmembrane region" description="Helical" evidence="8">
    <location>
        <begin position="414"/>
        <end position="435"/>
    </location>
</feature>
<comment type="similarity">
    <text evidence="2">Belongs to the peptide transporter carbon starvation (CstA) (TC 2.A.114) family.</text>
</comment>
<evidence type="ECO:0000256" key="6">
    <source>
        <dbReference type="ARBA" id="ARBA00022989"/>
    </source>
</evidence>
<reference evidence="10" key="1">
    <citation type="submission" date="2016-05" db="EMBL/GenBank/DDBJ databases">
        <authorList>
            <person name="Lavstsen T."/>
            <person name="Jespersen J.S."/>
        </authorList>
    </citation>
    <scope>NUCLEOTIDE SEQUENCE</scope>
    <source>
        <strain evidence="10">PFRJS10</strain>
    </source>
</reference>
<dbReference type="EMBL" id="LT576035">
    <property type="protein sequence ID" value="SBN38235.1"/>
    <property type="molecule type" value="Genomic_DNA"/>
</dbReference>
<feature type="transmembrane region" description="Helical" evidence="8">
    <location>
        <begin position="345"/>
        <end position="365"/>
    </location>
</feature>
<feature type="transmembrane region" description="Helical" evidence="8">
    <location>
        <begin position="769"/>
        <end position="787"/>
    </location>
</feature>
<feature type="transmembrane region" description="Helical" evidence="8">
    <location>
        <begin position="209"/>
        <end position="230"/>
    </location>
</feature>
<dbReference type="AlphaFoldDB" id="A0A2C7AIK6"/>
<keyword evidence="7 8" id="KW-0472">Membrane</keyword>
<evidence type="ECO:0000256" key="7">
    <source>
        <dbReference type="ARBA" id="ARBA00023136"/>
    </source>
</evidence>
<evidence type="ECO:0000256" key="3">
    <source>
        <dbReference type="ARBA" id="ARBA00022448"/>
    </source>
</evidence>
<evidence type="ECO:0000259" key="9">
    <source>
        <dbReference type="Pfam" id="PF02554"/>
    </source>
</evidence>
<evidence type="ECO:0000256" key="4">
    <source>
        <dbReference type="ARBA" id="ARBA00022475"/>
    </source>
</evidence>
<feature type="transmembrane region" description="Helical" evidence="8">
    <location>
        <begin position="183"/>
        <end position="203"/>
    </location>
</feature>
<feature type="transmembrane region" description="Helical" evidence="8">
    <location>
        <begin position="455"/>
        <end position="475"/>
    </location>
</feature>
<dbReference type="PANTHER" id="PTHR30252:SF3">
    <property type="entry name" value="PYRUVATE_PROTON SYMPORTER BTST"/>
    <property type="match status" value="1"/>
</dbReference>
<feature type="transmembrane region" description="Helical" evidence="8">
    <location>
        <begin position="377"/>
        <end position="394"/>
    </location>
</feature>
<keyword evidence="4" id="KW-1003">Cell membrane</keyword>
<dbReference type="GO" id="GO:0005886">
    <property type="term" value="C:plasma membrane"/>
    <property type="evidence" value="ECO:0007669"/>
    <property type="project" value="UniProtKB-SubCell"/>
</dbReference>
<evidence type="ECO:0000256" key="1">
    <source>
        <dbReference type="ARBA" id="ARBA00004651"/>
    </source>
</evidence>
<dbReference type="Pfam" id="PF02554">
    <property type="entry name" value="CstA"/>
    <property type="match status" value="1"/>
</dbReference>
<keyword evidence="6 8" id="KW-1133">Transmembrane helix</keyword>
<evidence type="ECO:0000313" key="10">
    <source>
        <dbReference type="EMBL" id="SBN38235.1"/>
    </source>
</evidence>
<feature type="transmembrane region" description="Helical" evidence="8">
    <location>
        <begin position="97"/>
        <end position="117"/>
    </location>
</feature>
<gene>
    <name evidence="10" type="ORF">PFR_JS10_592</name>
</gene>
<organism evidence="10">
    <name type="scientific">Propionibacterium freudenreichii</name>
    <dbReference type="NCBI Taxonomy" id="1744"/>
    <lineage>
        <taxon>Bacteria</taxon>
        <taxon>Bacillati</taxon>
        <taxon>Actinomycetota</taxon>
        <taxon>Actinomycetes</taxon>
        <taxon>Propionibacteriales</taxon>
        <taxon>Propionibacteriaceae</taxon>
        <taxon>Propionibacterium</taxon>
    </lineage>
</organism>
<sequence>MGESRVTDAFFGPWGYFSGLDRANSVDLPRKNPYFPTLIVAGLQAGKALSIRKSTMSAAVKESLPSYTPEEEKLVIRNKQGVPVGVKPHNKWTARKLVLWVVITALGVLGWTMLAIVRGEEVNTIWFVVTAVCTYAIAYRFYGLYIQRKIMRPDDTNATPAERVNNGKDFDPTNRVVLYGHHFAAIAGAGPLVGPVLAAQMGYLPGTLWIILGVCVAGAVQDMLVLFFSMRRGGRSLGQMATDEIGKIGGTVATIAVLVMLMIVLAVLAMVCVNALAASPWGVFSVGCTIPIAVGMGLWLRYISPGKITQVSIAGCALLIGVIIAGRWVSTSSFGKYLHLSPTTLVWAMIIYGFFAAVLPVWVLLTPRDYLSTFMKVGTIIVLALGIIIVRPIVEMPAVTEFASNTAGPVFAGKLFPFLFITIACGALSGMHAMVSSGTTPKMIQKESQTRMIGYGGMLMESFVAIMALAAAVSLNQGVYFGMNTSEATVDKLAGPAVVQAADGNREQITAEAVTNLGVTDAHGNKIQAKWESWDANGQDKTYYGEEALKQVANDVGEPSVVSRTGGAPTLATGMAHILHQIGGGKTMMGFWYHFAIMFEALFILSAVDAVTRVARFQVSDALGNAFKKFKDPSWRVGAWSSTALVVAAWGSLLLMGVTDPRGGIQTLYPLFGIANQLIAAVALLLCVVMVIRKGYKKYVWIPLVPFLFDAAVTFTASWEKIFSTDPLVGYWQQWRNARKLLPSLTDPAKIDIQKAIIRNTFIQGTLSIAFLAAVVFVLICAIIRVVKVLRTNDTTTSEDPHQESNFFAPGSLFASKLEKKLVAEYHVVGDPALIPGLKKTERIAEEKERHEH</sequence>
<keyword evidence="5 8" id="KW-0812">Transmembrane</keyword>
<dbReference type="InterPro" id="IPR003706">
    <property type="entry name" value="CstA_N"/>
</dbReference>
<feature type="transmembrane region" description="Helical" evidence="8">
    <location>
        <begin position="668"/>
        <end position="692"/>
    </location>
</feature>
<feature type="transmembrane region" description="Helical" evidence="8">
    <location>
        <begin position="251"/>
        <end position="276"/>
    </location>
</feature>
<feature type="transmembrane region" description="Helical" evidence="8">
    <location>
        <begin position="637"/>
        <end position="656"/>
    </location>
</feature>
<feature type="transmembrane region" description="Helical" evidence="8">
    <location>
        <begin position="591"/>
        <end position="611"/>
    </location>
</feature>
<comment type="subcellular location">
    <subcellularLocation>
        <location evidence="1">Cell membrane</location>
        <topology evidence="1">Multi-pass membrane protein</topology>
    </subcellularLocation>
</comment>
<evidence type="ECO:0000256" key="8">
    <source>
        <dbReference type="SAM" id="Phobius"/>
    </source>
</evidence>
<dbReference type="InterPro" id="IPR051605">
    <property type="entry name" value="CstA"/>
</dbReference>
<feature type="transmembrane region" description="Helical" evidence="8">
    <location>
        <begin position="699"/>
        <end position="719"/>
    </location>
</feature>
<evidence type="ECO:0000256" key="5">
    <source>
        <dbReference type="ARBA" id="ARBA00022692"/>
    </source>
</evidence>
<evidence type="ECO:0000256" key="2">
    <source>
        <dbReference type="ARBA" id="ARBA00007755"/>
    </source>
</evidence>
<feature type="domain" description="CstA N-terminal" evidence="9">
    <location>
        <begin position="123"/>
        <end position="717"/>
    </location>
</feature>
<dbReference type="PANTHER" id="PTHR30252">
    <property type="entry name" value="INNER MEMBRANE PEPTIDE TRANSPORTER"/>
    <property type="match status" value="1"/>
</dbReference>
<feature type="transmembrane region" description="Helical" evidence="8">
    <location>
        <begin position="123"/>
        <end position="142"/>
    </location>
</feature>
<feature type="transmembrane region" description="Helical" evidence="8">
    <location>
        <begin position="312"/>
        <end position="330"/>
    </location>
</feature>
<proteinExistence type="inferred from homology"/>
<dbReference type="GO" id="GO:0009267">
    <property type="term" value="P:cellular response to starvation"/>
    <property type="evidence" value="ECO:0007669"/>
    <property type="project" value="InterPro"/>
</dbReference>
<protein>
    <submittedName>
        <fullName evidence="10">Carbon starvation protein</fullName>
    </submittedName>
</protein>
<feature type="transmembrane region" description="Helical" evidence="8">
    <location>
        <begin position="282"/>
        <end position="300"/>
    </location>
</feature>
<keyword evidence="3" id="KW-0813">Transport</keyword>
<name>A0A2C7AIK6_9ACTN</name>
<accession>A0A2C7AIK6</accession>